<keyword evidence="3" id="KW-0238">DNA-binding</keyword>
<dbReference type="InterPro" id="IPR052021">
    <property type="entry name" value="Type-I_RS_S_subunit"/>
</dbReference>
<evidence type="ECO:0000256" key="1">
    <source>
        <dbReference type="ARBA" id="ARBA00010923"/>
    </source>
</evidence>
<feature type="domain" description="Type I restriction modification DNA specificity" evidence="4">
    <location>
        <begin position="232"/>
        <end position="386"/>
    </location>
</feature>
<accession>A0A1Y2SX93</accession>
<dbReference type="GO" id="GO:0009307">
    <property type="term" value="P:DNA restriction-modification system"/>
    <property type="evidence" value="ECO:0007669"/>
    <property type="project" value="UniProtKB-KW"/>
</dbReference>
<dbReference type="STRING" id="1160091.B9T39_06190"/>
<reference evidence="5 6" key="1">
    <citation type="submission" date="2017-04" db="EMBL/GenBank/DDBJ databases">
        <title>Draft genome sequences of Alloscardovia macacae UMA81211 and UMA81212 isolated from the feces of a rhesus macaque (Macaca mulatta).</title>
        <authorList>
            <person name="Albert K."/>
            <person name="Sela D.A."/>
        </authorList>
    </citation>
    <scope>NUCLEOTIDE SEQUENCE [LARGE SCALE GENOMIC DNA]</scope>
    <source>
        <strain evidence="5 6">UMA81212</strain>
    </source>
</reference>
<dbReference type="Proteomes" id="UP000243540">
    <property type="component" value="Unassembled WGS sequence"/>
</dbReference>
<dbReference type="AlphaFoldDB" id="A0A1Y2SX93"/>
<evidence type="ECO:0000313" key="6">
    <source>
        <dbReference type="Proteomes" id="UP000243540"/>
    </source>
</evidence>
<gene>
    <name evidence="5" type="ORF">B9T39_06190</name>
</gene>
<dbReference type="RefSeq" id="WP_086106947.1">
    <property type="nucleotide sequence ID" value="NZ_NEKC01000013.1"/>
</dbReference>
<dbReference type="InterPro" id="IPR044946">
    <property type="entry name" value="Restrct_endonuc_typeI_TRD_sf"/>
</dbReference>
<proteinExistence type="inferred from homology"/>
<dbReference type="REBASE" id="211498">
    <property type="entry name" value="S.Ama1212ORF6185P"/>
</dbReference>
<protein>
    <recommendedName>
        <fullName evidence="4">Type I restriction modification DNA specificity domain-containing protein</fullName>
    </recommendedName>
</protein>
<sequence length="403" mass="45114">MSEEKAKIPAIRFKGFTDAWEQRKLGDVAAINGRIGFRGYTQKDIITKECGGILTFSPTNIVENQLSIGSKNTYITRNKYDESPEIQVHNGDILFVKTGSTLGKSALIKGLMEEATLNPQVVVVRSNYVDNGFLSIALTTESILKQVNSAKIGGAVPTLTETRIKDFSVKIPISIDEVKGIIKLFSELDCLITLHQRKLDLLKEMKKTLLSMLFPKNGSSIPEVRFAGFTDAWEQRKLGDVANRYDNLRIPITANLRVSGQTPYYGANGIQDYVEGYTHEGKFVLVAEDGANDLKNYPVRYVEGRIWVNNHAHVLQAKAESFDNRFLANTILRVNFESILVGGSRAKLNSATLMSIQVSTPEKSEQIKTGNFVYCVDRLITLHQRKVDILKDMKKTLLKEMFV</sequence>
<evidence type="ECO:0000256" key="3">
    <source>
        <dbReference type="ARBA" id="ARBA00023125"/>
    </source>
</evidence>
<evidence type="ECO:0000259" key="4">
    <source>
        <dbReference type="Pfam" id="PF01420"/>
    </source>
</evidence>
<dbReference type="PANTHER" id="PTHR30408">
    <property type="entry name" value="TYPE-1 RESTRICTION ENZYME ECOKI SPECIFICITY PROTEIN"/>
    <property type="match status" value="1"/>
</dbReference>
<comment type="caution">
    <text evidence="5">The sequence shown here is derived from an EMBL/GenBank/DDBJ whole genome shotgun (WGS) entry which is preliminary data.</text>
</comment>
<name>A0A1Y2SX93_9BIFI</name>
<feature type="domain" description="Type I restriction modification DNA specificity" evidence="4">
    <location>
        <begin position="19"/>
        <end position="203"/>
    </location>
</feature>
<keyword evidence="2" id="KW-0680">Restriction system</keyword>
<dbReference type="Gene3D" id="3.90.220.20">
    <property type="entry name" value="DNA methylase specificity domains"/>
    <property type="match status" value="2"/>
</dbReference>
<dbReference type="SUPFAM" id="SSF116734">
    <property type="entry name" value="DNA methylase specificity domain"/>
    <property type="match status" value="2"/>
</dbReference>
<dbReference type="InterPro" id="IPR000055">
    <property type="entry name" value="Restrct_endonuc_typeI_TRD"/>
</dbReference>
<dbReference type="EMBL" id="NEKC01000013">
    <property type="protein sequence ID" value="OTA28678.1"/>
    <property type="molecule type" value="Genomic_DNA"/>
</dbReference>
<organism evidence="5 6">
    <name type="scientific">Alloscardovia macacae</name>
    <dbReference type="NCBI Taxonomy" id="1160091"/>
    <lineage>
        <taxon>Bacteria</taxon>
        <taxon>Bacillati</taxon>
        <taxon>Actinomycetota</taxon>
        <taxon>Actinomycetes</taxon>
        <taxon>Bifidobacteriales</taxon>
        <taxon>Bifidobacteriaceae</taxon>
        <taxon>Alloscardovia</taxon>
    </lineage>
</organism>
<evidence type="ECO:0000256" key="2">
    <source>
        <dbReference type="ARBA" id="ARBA00022747"/>
    </source>
</evidence>
<dbReference type="CDD" id="cd17262">
    <property type="entry name" value="RMtype1_S_Aco12261I-TRD2-CR2"/>
    <property type="match status" value="1"/>
</dbReference>
<comment type="similarity">
    <text evidence="1">Belongs to the type-I restriction system S methylase family.</text>
</comment>
<dbReference type="Pfam" id="PF01420">
    <property type="entry name" value="Methylase_S"/>
    <property type="match status" value="2"/>
</dbReference>
<dbReference type="GO" id="GO:0003677">
    <property type="term" value="F:DNA binding"/>
    <property type="evidence" value="ECO:0007669"/>
    <property type="project" value="UniProtKB-KW"/>
</dbReference>
<dbReference type="PANTHER" id="PTHR30408:SF12">
    <property type="entry name" value="TYPE I RESTRICTION ENZYME MJAVIII SPECIFICITY SUBUNIT"/>
    <property type="match status" value="1"/>
</dbReference>
<evidence type="ECO:0000313" key="5">
    <source>
        <dbReference type="EMBL" id="OTA28678.1"/>
    </source>
</evidence>